<evidence type="ECO:0000313" key="2">
    <source>
        <dbReference type="EMBL" id="TEB40743.1"/>
    </source>
</evidence>
<evidence type="ECO:0000313" key="3">
    <source>
        <dbReference type="Proteomes" id="UP000298340"/>
    </source>
</evidence>
<reference evidence="2 3" key="1">
    <citation type="journal article" date="2018" name="Syst. Appl. Microbiol.">
        <title>Flavobacterium circumlabens sp. nov. and Flavobacterium cupreum sp. nov., two psychrotrophic species isolated from Antarctic environmental samples.</title>
        <authorList>
            <person name="Kralova S."/>
            <person name="Busse H.J."/>
            <person name="Svec P."/>
            <person name="Maslanova I."/>
            <person name="Stankova E."/>
            <person name="Bartak M."/>
            <person name="Sedlacek I."/>
        </authorList>
    </citation>
    <scope>NUCLEOTIDE SEQUENCE [LARGE SCALE GENOMIC DNA]</scope>
    <source>
        <strain evidence="2 3">CCM 8828</strain>
    </source>
</reference>
<comment type="caution">
    <text evidence="2">The sequence shown here is derived from an EMBL/GenBank/DDBJ whole genome shotgun (WGS) entry which is preliminary data.</text>
</comment>
<dbReference type="AlphaFoldDB" id="A0A4Y7U2U7"/>
<organism evidence="2 3">
    <name type="scientific">Flavobacterium circumlabens</name>
    <dbReference type="NCBI Taxonomy" id="2133765"/>
    <lineage>
        <taxon>Bacteria</taxon>
        <taxon>Pseudomonadati</taxon>
        <taxon>Bacteroidota</taxon>
        <taxon>Flavobacteriia</taxon>
        <taxon>Flavobacteriales</taxon>
        <taxon>Flavobacteriaceae</taxon>
        <taxon>Flavobacterium</taxon>
    </lineage>
</organism>
<gene>
    <name evidence="2" type="ORF">D0809_29055</name>
</gene>
<name>A0A4Y7U2U7_9FLAO</name>
<feature type="non-terminal residue" evidence="2">
    <location>
        <position position="108"/>
    </location>
</feature>
<feature type="domain" description="MacB-like periplasmic core" evidence="1">
    <location>
        <begin position="6"/>
        <end position="104"/>
    </location>
</feature>
<protein>
    <submittedName>
        <fullName evidence="2">ABC transporter permease</fullName>
    </submittedName>
</protein>
<evidence type="ECO:0000259" key="1">
    <source>
        <dbReference type="Pfam" id="PF12704"/>
    </source>
</evidence>
<dbReference type="Pfam" id="PF12704">
    <property type="entry name" value="MacB_PCD"/>
    <property type="match status" value="1"/>
</dbReference>
<dbReference type="EMBL" id="QWDN01000959">
    <property type="protein sequence ID" value="TEB40743.1"/>
    <property type="molecule type" value="Genomic_DNA"/>
</dbReference>
<dbReference type="InterPro" id="IPR025857">
    <property type="entry name" value="MacB_PCD"/>
</dbReference>
<feature type="non-terminal residue" evidence="2">
    <location>
        <position position="1"/>
    </location>
</feature>
<dbReference type="Proteomes" id="UP000298340">
    <property type="component" value="Unassembled WGS sequence"/>
</dbReference>
<proteinExistence type="predicted"/>
<accession>A0A4Y7U2U7</accession>
<sequence>SQSQIFDSTPYELAKELKTSFPEIANASGARTVSNYLSANEEIFPRNEGLITDSNFLSMFSFDFLEGDKNSALSQPMSIALSKSLADKLFPNGTAIGKTVFVNKKYNF</sequence>
<dbReference type="RefSeq" id="WP_170208174.1">
    <property type="nucleotide sequence ID" value="NZ_QWDN01000959.1"/>
</dbReference>